<evidence type="ECO:0000313" key="5">
    <source>
        <dbReference type="Proteomes" id="UP001515100"/>
    </source>
</evidence>
<comment type="similarity">
    <text evidence="1 2">Belongs to the anti-sigma-factor antagonist family.</text>
</comment>
<evidence type="ECO:0000256" key="1">
    <source>
        <dbReference type="ARBA" id="ARBA00009013"/>
    </source>
</evidence>
<dbReference type="InterPro" id="IPR036513">
    <property type="entry name" value="STAS_dom_sf"/>
</dbReference>
<dbReference type="InterPro" id="IPR002645">
    <property type="entry name" value="STAS_dom"/>
</dbReference>
<dbReference type="NCBIfam" id="TIGR00377">
    <property type="entry name" value="ant_ant_sig"/>
    <property type="match status" value="1"/>
</dbReference>
<evidence type="ECO:0000313" key="4">
    <source>
        <dbReference type="EMBL" id="KAA1378594.1"/>
    </source>
</evidence>
<comment type="caution">
    <text evidence="4">The sequence shown here is derived from an EMBL/GenBank/DDBJ whole genome shotgun (WGS) entry which is preliminary data.</text>
</comment>
<dbReference type="PROSITE" id="PS50801">
    <property type="entry name" value="STAS"/>
    <property type="match status" value="1"/>
</dbReference>
<organism evidence="4 5">
    <name type="scientific">Aeromicrobium fastidiosum</name>
    <dbReference type="NCBI Taxonomy" id="52699"/>
    <lineage>
        <taxon>Bacteria</taxon>
        <taxon>Bacillati</taxon>
        <taxon>Actinomycetota</taxon>
        <taxon>Actinomycetes</taxon>
        <taxon>Propionibacteriales</taxon>
        <taxon>Nocardioidaceae</taxon>
        <taxon>Aeromicrobium</taxon>
    </lineage>
</organism>
<name>A0A641AMU7_9ACTN</name>
<reference evidence="4" key="1">
    <citation type="submission" date="2019-09" db="EMBL/GenBank/DDBJ databases">
        <authorList>
            <person name="Li J."/>
        </authorList>
    </citation>
    <scope>NUCLEOTIDE SEQUENCE [LARGE SCALE GENOMIC DNA]</scope>
    <source>
        <strain evidence="4">NRBC 14897</strain>
    </source>
</reference>
<dbReference type="Pfam" id="PF01740">
    <property type="entry name" value="STAS"/>
    <property type="match status" value="1"/>
</dbReference>
<feature type="domain" description="STAS" evidence="3">
    <location>
        <begin position="5"/>
        <end position="120"/>
    </location>
</feature>
<protein>
    <recommendedName>
        <fullName evidence="2">Anti-sigma factor antagonist</fullName>
    </recommendedName>
</protein>
<keyword evidence="5" id="KW-1185">Reference proteome</keyword>
<dbReference type="PANTHER" id="PTHR33495:SF2">
    <property type="entry name" value="ANTI-SIGMA FACTOR ANTAGONIST TM_1081-RELATED"/>
    <property type="match status" value="1"/>
</dbReference>
<accession>A0A641AMU7</accession>
<gene>
    <name evidence="4" type="ORF">ESP62_009630</name>
</gene>
<sequence>MAQGLTVDVREDEPFTIIEVSGEVDIDTAGQLRDAVTEVTDAGADRLVFDLTHVGFVDSIGLGVFVLARKKMKLRQGTVDIVAPTRRVVAIFTIAGLDEIFSIRSSLAAVFAGADPAEPA</sequence>
<evidence type="ECO:0000259" key="3">
    <source>
        <dbReference type="PROSITE" id="PS50801"/>
    </source>
</evidence>
<dbReference type="SUPFAM" id="SSF52091">
    <property type="entry name" value="SpoIIaa-like"/>
    <property type="match status" value="1"/>
</dbReference>
<dbReference type="Proteomes" id="UP001515100">
    <property type="component" value="Unassembled WGS sequence"/>
</dbReference>
<dbReference type="Gene3D" id="3.30.750.24">
    <property type="entry name" value="STAS domain"/>
    <property type="match status" value="1"/>
</dbReference>
<dbReference type="CDD" id="cd07043">
    <property type="entry name" value="STAS_anti-anti-sigma_factors"/>
    <property type="match status" value="1"/>
</dbReference>
<dbReference type="InterPro" id="IPR003658">
    <property type="entry name" value="Anti-sigma_ant"/>
</dbReference>
<evidence type="ECO:0000256" key="2">
    <source>
        <dbReference type="RuleBase" id="RU003749"/>
    </source>
</evidence>
<dbReference type="EMBL" id="SDPP02000002">
    <property type="protein sequence ID" value="KAA1378594.1"/>
    <property type="molecule type" value="Genomic_DNA"/>
</dbReference>
<dbReference type="AlphaFoldDB" id="A0A641AMU7"/>
<dbReference type="RefSeq" id="WP_129182354.1">
    <property type="nucleotide sequence ID" value="NZ_JAGIOG010000001.1"/>
</dbReference>
<proteinExistence type="inferred from homology"/>
<dbReference type="OrthoDB" id="5471473at2"/>
<dbReference type="GO" id="GO:0043856">
    <property type="term" value="F:anti-sigma factor antagonist activity"/>
    <property type="evidence" value="ECO:0007669"/>
    <property type="project" value="InterPro"/>
</dbReference>
<dbReference type="PANTHER" id="PTHR33495">
    <property type="entry name" value="ANTI-SIGMA FACTOR ANTAGONIST TM_1081-RELATED-RELATED"/>
    <property type="match status" value="1"/>
</dbReference>